<comment type="function">
    <text evidence="2 14">This enzyme scavenges exogenous and endogenous cytidine and 2'-deoxycytidine for UMP synthesis.</text>
</comment>
<dbReference type="GO" id="GO:0072527">
    <property type="term" value="P:pyrimidine-containing compound metabolic process"/>
    <property type="evidence" value="ECO:0007669"/>
    <property type="project" value="UniProtKB-ARBA"/>
</dbReference>
<gene>
    <name evidence="16" type="ordered locus">Bsel_0392</name>
</gene>
<dbReference type="InterPro" id="IPR006262">
    <property type="entry name" value="Cyt_deam_tetra"/>
</dbReference>
<name>D6XX75_BACIE</name>
<dbReference type="EC" id="3.5.4.5" evidence="4 14"/>
<evidence type="ECO:0000256" key="10">
    <source>
        <dbReference type="ARBA" id="ARBA00049252"/>
    </source>
</evidence>
<evidence type="ECO:0000256" key="13">
    <source>
        <dbReference type="PIRSR" id="PIRSR606262-3"/>
    </source>
</evidence>
<dbReference type="PANTHER" id="PTHR11644:SF2">
    <property type="entry name" value="CYTIDINE DEAMINASE"/>
    <property type="match status" value="1"/>
</dbReference>
<dbReference type="GO" id="GO:0004126">
    <property type="term" value="F:cytidine deaminase activity"/>
    <property type="evidence" value="ECO:0007669"/>
    <property type="project" value="UniProtKB-UniRule"/>
</dbReference>
<evidence type="ECO:0000313" key="17">
    <source>
        <dbReference type="Proteomes" id="UP000000271"/>
    </source>
</evidence>
<dbReference type="AlphaFoldDB" id="D6XX75"/>
<feature type="binding site" evidence="13">
    <location>
        <position position="91"/>
    </location>
    <ligand>
        <name>Zn(2+)</name>
        <dbReference type="ChEBI" id="CHEBI:29105"/>
        <note>catalytic</note>
    </ligand>
</feature>
<evidence type="ECO:0000256" key="1">
    <source>
        <dbReference type="ARBA" id="ARBA00001947"/>
    </source>
</evidence>
<keyword evidence="6 13" id="KW-0479">Metal-binding</keyword>
<dbReference type="FunFam" id="3.40.140.10:FF:000060">
    <property type="entry name" value="Cytidine deaminase"/>
    <property type="match status" value="1"/>
</dbReference>
<dbReference type="NCBIfam" id="TIGR01354">
    <property type="entry name" value="cyt_deam_tetra"/>
    <property type="match status" value="1"/>
</dbReference>
<evidence type="ECO:0000256" key="9">
    <source>
        <dbReference type="ARBA" id="ARBA00032005"/>
    </source>
</evidence>
<dbReference type="SUPFAM" id="SSF53927">
    <property type="entry name" value="Cytidine deaminase-like"/>
    <property type="match status" value="1"/>
</dbReference>
<evidence type="ECO:0000256" key="12">
    <source>
        <dbReference type="PIRSR" id="PIRSR606262-1"/>
    </source>
</evidence>
<dbReference type="KEGG" id="bse:Bsel_0392"/>
<dbReference type="GO" id="GO:0005829">
    <property type="term" value="C:cytosol"/>
    <property type="evidence" value="ECO:0007669"/>
    <property type="project" value="TreeGrafter"/>
</dbReference>
<evidence type="ECO:0000256" key="2">
    <source>
        <dbReference type="ARBA" id="ARBA00003949"/>
    </source>
</evidence>
<dbReference type="Pfam" id="PF00383">
    <property type="entry name" value="dCMP_cyt_deam_1"/>
    <property type="match status" value="1"/>
</dbReference>
<dbReference type="GO" id="GO:0055086">
    <property type="term" value="P:nucleobase-containing small molecule metabolic process"/>
    <property type="evidence" value="ECO:0007669"/>
    <property type="project" value="UniProtKB-ARBA"/>
</dbReference>
<dbReference type="InterPro" id="IPR002125">
    <property type="entry name" value="CMP_dCMP_dom"/>
</dbReference>
<evidence type="ECO:0000256" key="8">
    <source>
        <dbReference type="ARBA" id="ARBA00022833"/>
    </source>
</evidence>
<comment type="catalytic activity">
    <reaction evidence="10 14">
        <text>2'-deoxycytidine + H2O + H(+) = 2'-deoxyuridine + NH4(+)</text>
        <dbReference type="Rhea" id="RHEA:13433"/>
        <dbReference type="ChEBI" id="CHEBI:15377"/>
        <dbReference type="ChEBI" id="CHEBI:15378"/>
        <dbReference type="ChEBI" id="CHEBI:15698"/>
        <dbReference type="ChEBI" id="CHEBI:16450"/>
        <dbReference type="ChEBI" id="CHEBI:28938"/>
        <dbReference type="EC" id="3.5.4.5"/>
    </reaction>
</comment>
<dbReference type="InterPro" id="IPR050202">
    <property type="entry name" value="Cyt/Deoxycyt_deaminase"/>
</dbReference>
<dbReference type="CDD" id="cd01283">
    <property type="entry name" value="cytidine_deaminase"/>
    <property type="match status" value="1"/>
</dbReference>
<dbReference type="EMBL" id="CP001791">
    <property type="protein sequence ID" value="ADH97932.1"/>
    <property type="molecule type" value="Genomic_DNA"/>
</dbReference>
<dbReference type="PANTHER" id="PTHR11644">
    <property type="entry name" value="CYTIDINE DEAMINASE"/>
    <property type="match status" value="1"/>
</dbReference>
<dbReference type="Gene3D" id="3.40.140.10">
    <property type="entry name" value="Cytidine Deaminase, domain 2"/>
    <property type="match status" value="1"/>
</dbReference>
<keyword evidence="8 13" id="KW-0862">Zinc</keyword>
<evidence type="ECO:0000256" key="4">
    <source>
        <dbReference type="ARBA" id="ARBA00012783"/>
    </source>
</evidence>
<evidence type="ECO:0000256" key="11">
    <source>
        <dbReference type="ARBA" id="ARBA00049558"/>
    </source>
</evidence>
<comment type="catalytic activity">
    <reaction evidence="11 14">
        <text>cytidine + H2O + H(+) = uridine + NH4(+)</text>
        <dbReference type="Rhea" id="RHEA:16069"/>
        <dbReference type="ChEBI" id="CHEBI:15377"/>
        <dbReference type="ChEBI" id="CHEBI:15378"/>
        <dbReference type="ChEBI" id="CHEBI:16704"/>
        <dbReference type="ChEBI" id="CHEBI:17562"/>
        <dbReference type="ChEBI" id="CHEBI:28938"/>
        <dbReference type="EC" id="3.5.4.5"/>
    </reaction>
</comment>
<dbReference type="STRING" id="439292.Bsel_0392"/>
<feature type="binding site" evidence="13">
    <location>
        <position position="88"/>
    </location>
    <ligand>
        <name>Zn(2+)</name>
        <dbReference type="ChEBI" id="CHEBI:29105"/>
        <note>catalytic</note>
    </ligand>
</feature>
<keyword evidence="17" id="KW-1185">Reference proteome</keyword>
<dbReference type="HOGENOM" id="CLU_097262_0_1_9"/>
<proteinExistence type="inferred from homology"/>
<sequence>MDKEQLMQQARSIKQHAYVPYSKFPVGAAFLMTDDRVITGVNVENVSFGATNCAERTAMFTAMAEGYQKGDFKAVAVAGDTEDFLPPCAICRQVMAELCPPDMPIYLTNAKGEISTHTLREILPLAFTDLDM</sequence>
<evidence type="ECO:0000256" key="3">
    <source>
        <dbReference type="ARBA" id="ARBA00006576"/>
    </source>
</evidence>
<dbReference type="PROSITE" id="PS51747">
    <property type="entry name" value="CYT_DCMP_DEAMINASES_2"/>
    <property type="match status" value="1"/>
</dbReference>
<keyword evidence="7 14" id="KW-0378">Hydrolase</keyword>
<dbReference type="GO" id="GO:0008270">
    <property type="term" value="F:zinc ion binding"/>
    <property type="evidence" value="ECO:0007669"/>
    <property type="project" value="UniProtKB-UniRule"/>
</dbReference>
<dbReference type="eggNOG" id="COG0295">
    <property type="taxonomic scope" value="Bacteria"/>
</dbReference>
<feature type="active site" description="Proton donor" evidence="12">
    <location>
        <position position="55"/>
    </location>
</feature>
<evidence type="ECO:0000256" key="14">
    <source>
        <dbReference type="RuleBase" id="RU364006"/>
    </source>
</evidence>
<protein>
    <recommendedName>
        <fullName evidence="5 14">Cytidine deaminase</fullName>
        <ecNumber evidence="4 14">3.5.4.5</ecNumber>
    </recommendedName>
    <alternativeName>
        <fullName evidence="9 14">Cytidine aminohydrolase</fullName>
    </alternativeName>
</protein>
<dbReference type="NCBIfam" id="NF004064">
    <property type="entry name" value="PRK05578.1"/>
    <property type="match status" value="1"/>
</dbReference>
<dbReference type="InterPro" id="IPR016192">
    <property type="entry name" value="APOBEC/CMP_deaminase_Zn-bd"/>
</dbReference>
<evidence type="ECO:0000256" key="6">
    <source>
        <dbReference type="ARBA" id="ARBA00022723"/>
    </source>
</evidence>
<organism evidence="16 17">
    <name type="scientific">Bacillus selenitireducens (strain ATCC 700615 / DSM 15326 / MLS10)</name>
    <dbReference type="NCBI Taxonomy" id="439292"/>
    <lineage>
        <taxon>Bacteria</taxon>
        <taxon>Bacillati</taxon>
        <taxon>Bacillota</taxon>
        <taxon>Bacilli</taxon>
        <taxon>Bacillales</taxon>
        <taxon>Bacillaceae</taxon>
        <taxon>Salisediminibacterium</taxon>
    </lineage>
</organism>
<evidence type="ECO:0000256" key="5">
    <source>
        <dbReference type="ARBA" id="ARBA00018266"/>
    </source>
</evidence>
<feature type="domain" description="CMP/dCMP-type deaminase" evidence="15">
    <location>
        <begin position="1"/>
        <end position="130"/>
    </location>
</feature>
<feature type="binding site" evidence="13">
    <location>
        <position position="53"/>
    </location>
    <ligand>
        <name>Zn(2+)</name>
        <dbReference type="ChEBI" id="CHEBI:29105"/>
        <note>catalytic</note>
    </ligand>
</feature>
<dbReference type="PROSITE" id="PS00903">
    <property type="entry name" value="CYT_DCMP_DEAMINASES_1"/>
    <property type="match status" value="1"/>
</dbReference>
<dbReference type="InterPro" id="IPR016193">
    <property type="entry name" value="Cytidine_deaminase-like"/>
</dbReference>
<comment type="cofactor">
    <cofactor evidence="1 13 14">
        <name>Zn(2+)</name>
        <dbReference type="ChEBI" id="CHEBI:29105"/>
    </cofactor>
</comment>
<dbReference type="Proteomes" id="UP000000271">
    <property type="component" value="Chromosome"/>
</dbReference>
<evidence type="ECO:0000313" key="16">
    <source>
        <dbReference type="EMBL" id="ADH97932.1"/>
    </source>
</evidence>
<dbReference type="GO" id="GO:0042802">
    <property type="term" value="F:identical protein binding"/>
    <property type="evidence" value="ECO:0007669"/>
    <property type="project" value="UniProtKB-ARBA"/>
</dbReference>
<evidence type="ECO:0000259" key="15">
    <source>
        <dbReference type="PROSITE" id="PS51747"/>
    </source>
</evidence>
<reference evidence="16" key="1">
    <citation type="submission" date="2009-10" db="EMBL/GenBank/DDBJ databases">
        <title>Complete sequence of Bacillus selenitireducens MLS10.</title>
        <authorList>
            <consortium name="US DOE Joint Genome Institute"/>
            <person name="Lucas S."/>
            <person name="Copeland A."/>
            <person name="Lapidus A."/>
            <person name="Glavina del Rio T."/>
            <person name="Dalin E."/>
            <person name="Tice H."/>
            <person name="Bruce D."/>
            <person name="Goodwin L."/>
            <person name="Pitluck S."/>
            <person name="Sims D."/>
            <person name="Brettin T."/>
            <person name="Detter J.C."/>
            <person name="Han C."/>
            <person name="Larimer F."/>
            <person name="Land M."/>
            <person name="Hauser L."/>
            <person name="Kyrpides N."/>
            <person name="Ovchinnikova G."/>
            <person name="Stolz J."/>
        </authorList>
    </citation>
    <scope>NUCLEOTIDE SEQUENCE [LARGE SCALE GENOMIC DNA]</scope>
    <source>
        <strain evidence="16">MLS10</strain>
    </source>
</reference>
<dbReference type="OrthoDB" id="9795347at2"/>
<comment type="similarity">
    <text evidence="3 14">Belongs to the cytidine and deoxycytidylate deaminase family.</text>
</comment>
<evidence type="ECO:0000256" key="7">
    <source>
        <dbReference type="ARBA" id="ARBA00022801"/>
    </source>
</evidence>
<accession>D6XX75</accession>